<dbReference type="Proteomes" id="UP000199403">
    <property type="component" value="Unassembled WGS sequence"/>
</dbReference>
<evidence type="ECO:0000313" key="2">
    <source>
        <dbReference type="Proteomes" id="UP000199403"/>
    </source>
</evidence>
<gene>
    <name evidence="1" type="ORF">SAMN05192553_10917</name>
</gene>
<dbReference type="EMBL" id="FNZH01000009">
    <property type="protein sequence ID" value="SEJ70500.1"/>
    <property type="molecule type" value="Genomic_DNA"/>
</dbReference>
<name>A0A1H7B886_9BACT</name>
<dbReference type="STRING" id="1416801.SAMN05192553_10917"/>
<dbReference type="RefSeq" id="WP_143057709.1">
    <property type="nucleotide sequence ID" value="NZ_FNZH01000009.1"/>
</dbReference>
<dbReference type="AlphaFoldDB" id="A0A1H7B886"/>
<protein>
    <submittedName>
        <fullName evidence="1">Uncharacterized protein</fullName>
    </submittedName>
</protein>
<keyword evidence="2" id="KW-1185">Reference proteome</keyword>
<accession>A0A1H7B886</accession>
<reference evidence="2" key="1">
    <citation type="submission" date="2016-10" db="EMBL/GenBank/DDBJ databases">
        <authorList>
            <person name="Varghese N."/>
            <person name="Submissions S."/>
        </authorList>
    </citation>
    <scope>NUCLEOTIDE SEQUENCE [LARGE SCALE GENOMIC DNA]</scope>
    <source>
        <strain evidence="2">IBRC-M 10761</strain>
    </source>
</reference>
<organism evidence="1 2">
    <name type="scientific">Cyclobacterium xiamenense</name>
    <dbReference type="NCBI Taxonomy" id="1297121"/>
    <lineage>
        <taxon>Bacteria</taxon>
        <taxon>Pseudomonadati</taxon>
        <taxon>Bacteroidota</taxon>
        <taxon>Cytophagia</taxon>
        <taxon>Cytophagales</taxon>
        <taxon>Cyclobacteriaceae</taxon>
        <taxon>Cyclobacterium</taxon>
    </lineage>
</organism>
<evidence type="ECO:0000313" key="1">
    <source>
        <dbReference type="EMBL" id="SEJ70500.1"/>
    </source>
</evidence>
<proteinExistence type="predicted"/>
<sequence length="59" mass="6393">MMPGNHPNNCLHPPVYASKASVLYEINHRRSIWLGSGNKVAGKTVRQLEEPPELAGGVA</sequence>